<evidence type="ECO:0000256" key="1">
    <source>
        <dbReference type="SAM" id="SignalP"/>
    </source>
</evidence>
<feature type="domain" description="DUF5016" evidence="2">
    <location>
        <begin position="3"/>
        <end position="118"/>
    </location>
</feature>
<dbReference type="AlphaFoldDB" id="A0A1R3SSZ3"/>
<dbReference type="PROSITE" id="PS51257">
    <property type="entry name" value="PROKAR_LIPOPROTEIN"/>
    <property type="match status" value="1"/>
</dbReference>
<keyword evidence="1" id="KW-0732">Signal</keyword>
<feature type="domain" description="DUF5125" evidence="3">
    <location>
        <begin position="130"/>
        <end position="309"/>
    </location>
</feature>
<evidence type="ECO:0000259" key="4">
    <source>
        <dbReference type="Pfam" id="PF17165"/>
    </source>
</evidence>
<feature type="chain" id="PRO_5010341703" evidence="1">
    <location>
        <begin position="21"/>
        <end position="445"/>
    </location>
</feature>
<evidence type="ECO:0000313" key="6">
    <source>
        <dbReference type="Proteomes" id="UP000187464"/>
    </source>
</evidence>
<feature type="signal peptide" evidence="1">
    <location>
        <begin position="1"/>
        <end position="20"/>
    </location>
</feature>
<protein>
    <submittedName>
        <fullName evidence="5">CBM-Eb_CBM-Fb</fullName>
    </submittedName>
</protein>
<dbReference type="Pfam" id="PF16408">
    <property type="entry name" value="DUF5016"/>
    <property type="match status" value="1"/>
</dbReference>
<reference evidence="6" key="1">
    <citation type="submission" date="2016-08" db="EMBL/GenBank/DDBJ databases">
        <authorList>
            <person name="Wibberg D."/>
        </authorList>
    </citation>
    <scope>NUCLEOTIDE SEQUENCE [LARGE SCALE GENOMIC DNA]</scope>
</reference>
<dbReference type="EMBL" id="LT605205">
    <property type="protein sequence ID" value="SCD19463.1"/>
    <property type="molecule type" value="Genomic_DNA"/>
</dbReference>
<evidence type="ECO:0000259" key="2">
    <source>
        <dbReference type="Pfam" id="PF16408"/>
    </source>
</evidence>
<proteinExistence type="predicted"/>
<dbReference type="InterPro" id="IPR033429">
    <property type="entry name" value="DUF5125"/>
</dbReference>
<dbReference type="KEGG" id="psac:PSM36_0633"/>
<dbReference type="Pfam" id="PF17165">
    <property type="entry name" value="DUF5121"/>
    <property type="match status" value="1"/>
</dbReference>
<evidence type="ECO:0000313" key="5">
    <source>
        <dbReference type="EMBL" id="SCD19463.1"/>
    </source>
</evidence>
<sequence length="445" mass="48543">MNMKKIKYWMFAFIVSLTLASCSNEVVEPQQEGNPTMQIENQFADVHFGDVLPFEVTVNDNVPLSTLTAILYFGEEEVSKTTIRTKENGQYAGSIEVPYGKNIPDGTATLEFILVNTTMKKATQTFDVPVTRAPYPYLILVTADASYPMLPTGQPNEYTVSSAFPSTELPAYIKTPIVDDKGREILFGWNEGEGGVAEGISTDIPFASPSGGTYSVTFNTRTFDASPFFEVVLNGQKMNMLDKDNYQLDIDLVQGEEITFEGLTGWWADPDFFAEGEDKMTFVPISGKYRVTANLPLNYLKVEALIGSNLATLQPDGTGAIWIIGDNIGKPSYTANHVGWNPPKALCMAPVGDKKYQVTVVGGETVSVDAINFKFFHQKDWGGEFGSQSLTSESDIVFVGNGTNGRDNGNLGIIEGKTLTAGKTYVFTVDVSGGINNAVLIVEEK</sequence>
<evidence type="ECO:0000259" key="3">
    <source>
        <dbReference type="Pfam" id="PF17163"/>
    </source>
</evidence>
<dbReference type="Pfam" id="PF17163">
    <property type="entry name" value="DUF5125"/>
    <property type="match status" value="1"/>
</dbReference>
<feature type="domain" description="DUF5121" evidence="4">
    <location>
        <begin position="316"/>
        <end position="431"/>
    </location>
</feature>
<dbReference type="InterPro" id="IPR033430">
    <property type="entry name" value="DUF5121"/>
</dbReference>
<accession>A0A1R3SSZ3</accession>
<gene>
    <name evidence="5" type="ORF">PSM36_0633</name>
</gene>
<dbReference type="InterPro" id="IPR032184">
    <property type="entry name" value="DUF5016"/>
</dbReference>
<dbReference type="Proteomes" id="UP000187464">
    <property type="component" value="Chromosome I"/>
</dbReference>
<keyword evidence="6" id="KW-1185">Reference proteome</keyword>
<organism evidence="5 6">
    <name type="scientific">Proteiniphilum saccharofermentans</name>
    <dbReference type="NCBI Taxonomy" id="1642647"/>
    <lineage>
        <taxon>Bacteria</taxon>
        <taxon>Pseudomonadati</taxon>
        <taxon>Bacteroidota</taxon>
        <taxon>Bacteroidia</taxon>
        <taxon>Bacteroidales</taxon>
        <taxon>Dysgonomonadaceae</taxon>
        <taxon>Proteiniphilum</taxon>
    </lineage>
</organism>
<name>A0A1R3SSZ3_9BACT</name>
<dbReference type="STRING" id="1642647.PSM36_0633"/>